<sequence>MKMKVIFLSIILAGFLNAQDFWQKTNFPSDNSVLFSIYSMITNSSDNILVGTYAKGIWRSADQGSTWSESGLINQWVISFDKDNSGNIYTASVGSQFGSGVYKSTDNGNTWN</sequence>
<dbReference type="AlphaFoldDB" id="A0A3B1CEP3"/>
<reference evidence="1" key="1">
    <citation type="submission" date="2018-06" db="EMBL/GenBank/DDBJ databases">
        <authorList>
            <person name="Zhirakovskaya E."/>
        </authorList>
    </citation>
    <scope>NUCLEOTIDE SEQUENCE</scope>
</reference>
<evidence type="ECO:0008006" key="2">
    <source>
        <dbReference type="Google" id="ProtNLM"/>
    </source>
</evidence>
<name>A0A3B1CEP3_9ZZZZ</name>
<dbReference type="InterPro" id="IPR015943">
    <property type="entry name" value="WD40/YVTN_repeat-like_dom_sf"/>
</dbReference>
<evidence type="ECO:0000313" key="1">
    <source>
        <dbReference type="EMBL" id="VAX22408.1"/>
    </source>
</evidence>
<dbReference type="Gene3D" id="2.130.10.10">
    <property type="entry name" value="YVTN repeat-like/Quinoprotein amine dehydrogenase"/>
    <property type="match status" value="1"/>
</dbReference>
<gene>
    <name evidence="1" type="ORF">MNBD_IGNAVI01-1210</name>
</gene>
<feature type="non-terminal residue" evidence="1">
    <location>
        <position position="112"/>
    </location>
</feature>
<organism evidence="1">
    <name type="scientific">hydrothermal vent metagenome</name>
    <dbReference type="NCBI Taxonomy" id="652676"/>
    <lineage>
        <taxon>unclassified sequences</taxon>
        <taxon>metagenomes</taxon>
        <taxon>ecological metagenomes</taxon>
    </lineage>
</organism>
<dbReference type="CDD" id="cd15482">
    <property type="entry name" value="Sialidase_non-viral"/>
    <property type="match status" value="1"/>
</dbReference>
<accession>A0A3B1CEP3</accession>
<proteinExistence type="predicted"/>
<dbReference type="SUPFAM" id="SSF110296">
    <property type="entry name" value="Oligoxyloglucan reducing end-specific cellobiohydrolase"/>
    <property type="match status" value="1"/>
</dbReference>
<dbReference type="EMBL" id="UOGD01000225">
    <property type="protein sequence ID" value="VAX22408.1"/>
    <property type="molecule type" value="Genomic_DNA"/>
</dbReference>
<protein>
    <recommendedName>
        <fullName evidence="2">Photosynthesis system II assembly factor Ycf48/Hcf136-like domain-containing protein</fullName>
    </recommendedName>
</protein>